<comment type="caution">
    <text evidence="5">The sequence shown here is derived from an EMBL/GenBank/DDBJ whole genome shotgun (WGS) entry which is preliminary data.</text>
</comment>
<dbReference type="InterPro" id="IPR020845">
    <property type="entry name" value="AMP-binding_CS"/>
</dbReference>
<dbReference type="Pfam" id="PF13193">
    <property type="entry name" value="AMP-binding_C"/>
    <property type="match status" value="1"/>
</dbReference>
<evidence type="ECO:0000256" key="1">
    <source>
        <dbReference type="ARBA" id="ARBA00006432"/>
    </source>
</evidence>
<dbReference type="EMBL" id="JBHSPB010000001">
    <property type="protein sequence ID" value="MFC5718682.1"/>
    <property type="molecule type" value="Genomic_DNA"/>
</dbReference>
<name>A0ABW0YS67_9ACTN</name>
<dbReference type="InterPro" id="IPR042099">
    <property type="entry name" value="ANL_N_sf"/>
</dbReference>
<keyword evidence="6" id="KW-1185">Reference proteome</keyword>
<gene>
    <name evidence="5" type="ORF">ACFP1Z_00620</name>
</gene>
<dbReference type="Pfam" id="PF00501">
    <property type="entry name" value="AMP-binding"/>
    <property type="match status" value="1"/>
</dbReference>
<dbReference type="PANTHER" id="PTHR24096:SF149">
    <property type="entry name" value="AMP-BINDING DOMAIN-CONTAINING PROTEIN-RELATED"/>
    <property type="match status" value="1"/>
</dbReference>
<evidence type="ECO:0000259" key="4">
    <source>
        <dbReference type="Pfam" id="PF13193"/>
    </source>
</evidence>
<comment type="similarity">
    <text evidence="1">Belongs to the ATP-dependent AMP-binding enzyme family.</text>
</comment>
<keyword evidence="2" id="KW-0436">Ligase</keyword>
<organism evidence="5 6">
    <name type="scientific">Streptomyces gamaensis</name>
    <dbReference type="NCBI Taxonomy" id="1763542"/>
    <lineage>
        <taxon>Bacteria</taxon>
        <taxon>Bacillati</taxon>
        <taxon>Actinomycetota</taxon>
        <taxon>Actinomycetes</taxon>
        <taxon>Kitasatosporales</taxon>
        <taxon>Streptomycetaceae</taxon>
        <taxon>Streptomyces</taxon>
    </lineage>
</organism>
<evidence type="ECO:0000313" key="5">
    <source>
        <dbReference type="EMBL" id="MFC5718682.1"/>
    </source>
</evidence>
<proteinExistence type="inferred from homology"/>
<dbReference type="InterPro" id="IPR025110">
    <property type="entry name" value="AMP-bd_C"/>
</dbReference>
<reference evidence="6" key="1">
    <citation type="journal article" date="2019" name="Int. J. Syst. Evol. Microbiol.">
        <title>The Global Catalogue of Microorganisms (GCM) 10K type strain sequencing project: providing services to taxonomists for standard genome sequencing and annotation.</title>
        <authorList>
            <consortium name="The Broad Institute Genomics Platform"/>
            <consortium name="The Broad Institute Genome Sequencing Center for Infectious Disease"/>
            <person name="Wu L."/>
            <person name="Ma J."/>
        </authorList>
    </citation>
    <scope>NUCLEOTIDE SEQUENCE [LARGE SCALE GENOMIC DNA]</scope>
    <source>
        <strain evidence="6">CGMCC 4.7304</strain>
    </source>
</reference>
<dbReference type="SUPFAM" id="SSF56801">
    <property type="entry name" value="Acetyl-CoA synthetase-like"/>
    <property type="match status" value="1"/>
</dbReference>
<feature type="domain" description="AMP-dependent synthetase/ligase" evidence="3">
    <location>
        <begin position="18"/>
        <end position="371"/>
    </location>
</feature>
<dbReference type="InterPro" id="IPR045851">
    <property type="entry name" value="AMP-bd_C_sf"/>
</dbReference>
<dbReference type="InterPro" id="IPR000873">
    <property type="entry name" value="AMP-dep_synth/lig_dom"/>
</dbReference>
<feature type="domain" description="AMP-binding enzyme C-terminal" evidence="4">
    <location>
        <begin position="421"/>
        <end position="496"/>
    </location>
</feature>
<accession>A0ABW0YS67</accession>
<sequence length="508" mass="54861">MHANHFTDYASAVLDALSRDPGRPALTDADGRRLSAGQFRDDTYRMTAELAARGIGKGSTVCLLTGNTPEALAARYAANLTGARMVYLYDGMAPETLARIVESVETTALVVDSTRYADAAHLLPLIDVPHVLTLGTAGFGEDLLALSARHEARRPEPDIGPEDDYCIRYTGGTTGVPKGIRWVHGPFRSVLDRPMPGMGEPPRYLACTPLGHVAGLFSDWSLYHGGSVVIHRSFDAGNVLATVGRERITHFWVVPPQLYQLIDHPDRTAADLSSLRRITYGGASASATRLREALAAFGPVLYGGYGQSEAGMIAQCSPEEHAVTGHGGRITAGKPASDVEVVIRDEHGTPLPAGQEGEITVRSEGVMRGYWKQPELTAQVLKDGWVHTGDVGYLDNKGYLFVVDRIKDMIIVVGGHVYPAELEELLLTYPGVAACAVFGVRDADDNEYVHAALVPAPGDRPDPDGVREFVGEHRGRMYVPSAVHVVGDIPLTPMGKPDRKRLRERYGA</sequence>
<dbReference type="RefSeq" id="WP_390313647.1">
    <property type="nucleotide sequence ID" value="NZ_JBHSPB010000001.1"/>
</dbReference>
<dbReference type="PANTHER" id="PTHR24096">
    <property type="entry name" value="LONG-CHAIN-FATTY-ACID--COA LIGASE"/>
    <property type="match status" value="1"/>
</dbReference>
<dbReference type="Proteomes" id="UP001596083">
    <property type="component" value="Unassembled WGS sequence"/>
</dbReference>
<protein>
    <submittedName>
        <fullName evidence="5">AMP-binding protein</fullName>
    </submittedName>
</protein>
<evidence type="ECO:0000259" key="3">
    <source>
        <dbReference type="Pfam" id="PF00501"/>
    </source>
</evidence>
<dbReference type="Gene3D" id="3.30.300.30">
    <property type="match status" value="1"/>
</dbReference>
<evidence type="ECO:0000313" key="6">
    <source>
        <dbReference type="Proteomes" id="UP001596083"/>
    </source>
</evidence>
<dbReference type="Gene3D" id="3.40.50.12780">
    <property type="entry name" value="N-terminal domain of ligase-like"/>
    <property type="match status" value="1"/>
</dbReference>
<evidence type="ECO:0000256" key="2">
    <source>
        <dbReference type="ARBA" id="ARBA00022598"/>
    </source>
</evidence>
<dbReference type="PROSITE" id="PS00455">
    <property type="entry name" value="AMP_BINDING"/>
    <property type="match status" value="1"/>
</dbReference>